<comment type="caution">
    <text evidence="1">The sequence shown here is derived from an EMBL/GenBank/DDBJ whole genome shotgun (WGS) entry which is preliminary data.</text>
</comment>
<dbReference type="EMBL" id="AZEU01000114">
    <property type="protein sequence ID" value="KRL46061.1"/>
    <property type="molecule type" value="Genomic_DNA"/>
</dbReference>
<dbReference type="PATRIC" id="fig|1423769.4.peg.547"/>
<proteinExistence type="predicted"/>
<keyword evidence="2" id="KW-1185">Reference proteome</keyword>
<gene>
    <name evidence="1" type="ORF">FD01_GL000514</name>
</gene>
<organism evidence="1 2">
    <name type="scientific">Lacticaseibacillus manihotivorans DSM 13343 = JCM 12514</name>
    <dbReference type="NCBI Taxonomy" id="1423769"/>
    <lineage>
        <taxon>Bacteria</taxon>
        <taxon>Bacillati</taxon>
        <taxon>Bacillota</taxon>
        <taxon>Bacilli</taxon>
        <taxon>Lactobacillales</taxon>
        <taxon>Lactobacillaceae</taxon>
        <taxon>Lacticaseibacillus</taxon>
    </lineage>
</organism>
<name>A0A0R1QMU3_9LACO</name>
<accession>A0A0R1QMU3</accession>
<evidence type="ECO:0000313" key="1">
    <source>
        <dbReference type="EMBL" id="KRL46061.1"/>
    </source>
</evidence>
<dbReference type="AlphaFoldDB" id="A0A0R1QMU3"/>
<protein>
    <submittedName>
        <fullName evidence="1">Uncharacterized protein</fullName>
    </submittedName>
</protein>
<evidence type="ECO:0000313" key="2">
    <source>
        <dbReference type="Proteomes" id="UP000051790"/>
    </source>
</evidence>
<sequence length="52" mass="5469">MLGLTTHSIDADLECEIDASTDDSPHGDMGSKLIWQGDAGASKLSRGINQIP</sequence>
<reference evidence="1 2" key="1">
    <citation type="journal article" date="2015" name="Genome Announc.">
        <title>Expanding the biotechnology potential of lactobacilli through comparative genomics of 213 strains and associated genera.</title>
        <authorList>
            <person name="Sun Z."/>
            <person name="Harris H.M."/>
            <person name="McCann A."/>
            <person name="Guo C."/>
            <person name="Argimon S."/>
            <person name="Zhang W."/>
            <person name="Yang X."/>
            <person name="Jeffery I.B."/>
            <person name="Cooney J.C."/>
            <person name="Kagawa T.F."/>
            <person name="Liu W."/>
            <person name="Song Y."/>
            <person name="Salvetti E."/>
            <person name="Wrobel A."/>
            <person name="Rasinkangas P."/>
            <person name="Parkhill J."/>
            <person name="Rea M.C."/>
            <person name="O'Sullivan O."/>
            <person name="Ritari J."/>
            <person name="Douillard F.P."/>
            <person name="Paul Ross R."/>
            <person name="Yang R."/>
            <person name="Briner A.E."/>
            <person name="Felis G.E."/>
            <person name="de Vos W.M."/>
            <person name="Barrangou R."/>
            <person name="Klaenhammer T.R."/>
            <person name="Caufield P.W."/>
            <person name="Cui Y."/>
            <person name="Zhang H."/>
            <person name="O'Toole P.W."/>
        </authorList>
    </citation>
    <scope>NUCLEOTIDE SEQUENCE [LARGE SCALE GENOMIC DNA]</scope>
    <source>
        <strain evidence="1 2">DSM 13343</strain>
    </source>
</reference>
<dbReference type="Proteomes" id="UP000051790">
    <property type="component" value="Unassembled WGS sequence"/>
</dbReference>